<dbReference type="WBParaSite" id="PSAMB.scaffold459size50392.g6052.t1">
    <property type="protein sequence ID" value="PSAMB.scaffold459size50392.g6052.t1"/>
    <property type="gene ID" value="PSAMB.scaffold459size50392.g6052"/>
</dbReference>
<evidence type="ECO:0000313" key="3">
    <source>
        <dbReference type="WBParaSite" id="PSAMB.scaffold459size50392.g6052.t1"/>
    </source>
</evidence>
<organism evidence="2 3">
    <name type="scientific">Plectus sambesii</name>
    <dbReference type="NCBI Taxonomy" id="2011161"/>
    <lineage>
        <taxon>Eukaryota</taxon>
        <taxon>Metazoa</taxon>
        <taxon>Ecdysozoa</taxon>
        <taxon>Nematoda</taxon>
        <taxon>Chromadorea</taxon>
        <taxon>Plectida</taxon>
        <taxon>Plectina</taxon>
        <taxon>Plectoidea</taxon>
        <taxon>Plectidae</taxon>
        <taxon>Plectus</taxon>
    </lineage>
</organism>
<keyword evidence="2" id="KW-1185">Reference proteome</keyword>
<feature type="compositionally biased region" description="Low complexity" evidence="1">
    <location>
        <begin position="70"/>
        <end position="82"/>
    </location>
</feature>
<dbReference type="Proteomes" id="UP000887566">
    <property type="component" value="Unplaced"/>
</dbReference>
<proteinExistence type="predicted"/>
<accession>A0A914WM45</accession>
<evidence type="ECO:0000256" key="1">
    <source>
        <dbReference type="SAM" id="MobiDB-lite"/>
    </source>
</evidence>
<feature type="compositionally biased region" description="Low complexity" evidence="1">
    <location>
        <begin position="34"/>
        <end position="53"/>
    </location>
</feature>
<feature type="region of interest" description="Disordered" evidence="1">
    <location>
        <begin position="34"/>
        <end position="83"/>
    </location>
</feature>
<protein>
    <submittedName>
        <fullName evidence="3">Uncharacterized protein</fullName>
    </submittedName>
</protein>
<name>A0A914WM45_9BILA</name>
<dbReference type="AlphaFoldDB" id="A0A914WM45"/>
<sequence>MQTTGFGPLDDLHGSLAMPLTTPRLYRSAARSSLSPAWPLGAQVGSSASASTSSRRRYSLMPLHGLSAQTSTESGSMSGSTSNLVRLRNSSLGHSDPQICAATSASPPAGGPPLSYPAVRLRVS</sequence>
<reference evidence="3" key="1">
    <citation type="submission" date="2022-11" db="UniProtKB">
        <authorList>
            <consortium name="WormBaseParasite"/>
        </authorList>
    </citation>
    <scope>IDENTIFICATION</scope>
</reference>
<evidence type="ECO:0000313" key="2">
    <source>
        <dbReference type="Proteomes" id="UP000887566"/>
    </source>
</evidence>